<dbReference type="Proteomes" id="UP000297635">
    <property type="component" value="Unassembled WGS sequence"/>
</dbReference>
<gene>
    <name evidence="1" type="ORF">EZ315_13830</name>
</gene>
<dbReference type="InterPro" id="IPR021823">
    <property type="entry name" value="DUF3408"/>
</dbReference>
<dbReference type="AlphaFoldDB" id="A0A4Z0V1A0"/>
<dbReference type="EMBL" id="SJSA01000002">
    <property type="protein sequence ID" value="TGG36902.1"/>
    <property type="molecule type" value="Genomic_DNA"/>
</dbReference>
<sequence length="175" mass="20199">MNNNSSNKSGISFWTKDEYARKYFTRRPIRHQRCIGVTTDMLEEIKDVVNLIAMGGTTVRAYVSAIIADHFKEYKFLHEYMRRAMYNKILVGDLEKFQLTYEKYAEQYLQPSIESRNEAWVHLDADCADALKQIVSWTGNGVTIGSFAEAIIKTHLAENKELLESMKSDVFNSQP</sequence>
<dbReference type="Pfam" id="PF11888">
    <property type="entry name" value="DUF3408"/>
    <property type="match status" value="2"/>
</dbReference>
<dbReference type="RefSeq" id="WP_135472606.1">
    <property type="nucleotide sequence ID" value="NZ_SJSA01000002.1"/>
</dbReference>
<proteinExistence type="predicted"/>
<evidence type="ECO:0000313" key="1">
    <source>
        <dbReference type="EMBL" id="TGG36902.1"/>
    </source>
</evidence>
<comment type="caution">
    <text evidence="1">The sequence shown here is derived from an EMBL/GenBank/DDBJ whole genome shotgun (WGS) entry which is preliminary data.</text>
</comment>
<name>A0A4Z0V1A0_9BACT</name>
<dbReference type="GeneID" id="82150871"/>
<organism evidence="1 2">
    <name type="scientific">Duncaniella freteri</name>
    <dbReference type="NCBI Taxonomy" id="2530391"/>
    <lineage>
        <taxon>Bacteria</taxon>
        <taxon>Pseudomonadati</taxon>
        <taxon>Bacteroidota</taxon>
        <taxon>Bacteroidia</taxon>
        <taxon>Bacteroidales</taxon>
        <taxon>Muribaculaceae</taxon>
        <taxon>Duncaniella</taxon>
    </lineage>
</organism>
<protein>
    <submittedName>
        <fullName evidence="1">DUF3408 domain-containing protein</fullName>
    </submittedName>
</protein>
<accession>A0A4Z0V1A0</accession>
<evidence type="ECO:0000313" key="2">
    <source>
        <dbReference type="Proteomes" id="UP000297635"/>
    </source>
</evidence>
<keyword evidence="2" id="KW-1185">Reference proteome</keyword>
<reference evidence="1 2" key="1">
    <citation type="submission" date="2019-02" db="EMBL/GenBank/DDBJ databases">
        <title>Isolation and identification of novel species under the genus Muribaculum.</title>
        <authorList>
            <person name="Miyake S."/>
            <person name="Ding Y."/>
            <person name="Low A."/>
            <person name="Soh M."/>
            <person name="Seedorf H."/>
        </authorList>
    </citation>
    <scope>NUCLEOTIDE SEQUENCE [LARGE SCALE GENOMIC DNA]</scope>
    <source>
        <strain evidence="1 2">TLL-A3</strain>
    </source>
</reference>